<accession>A0AA38VHF6</accession>
<dbReference type="EMBL" id="JANBVO010000006">
    <property type="protein sequence ID" value="KAJ9151219.1"/>
    <property type="molecule type" value="Genomic_DNA"/>
</dbReference>
<dbReference type="AlphaFoldDB" id="A0AA38VHF6"/>
<dbReference type="Proteomes" id="UP001174694">
    <property type="component" value="Unassembled WGS sequence"/>
</dbReference>
<name>A0AA38VHF6_9PEZI</name>
<keyword evidence="2" id="KW-1185">Reference proteome</keyword>
<comment type="caution">
    <text evidence="1">The sequence shown here is derived from an EMBL/GenBank/DDBJ whole genome shotgun (WGS) entry which is preliminary data.</text>
</comment>
<evidence type="ECO:0000313" key="1">
    <source>
        <dbReference type="EMBL" id="KAJ9151219.1"/>
    </source>
</evidence>
<reference evidence="1" key="1">
    <citation type="submission" date="2022-07" db="EMBL/GenBank/DDBJ databases">
        <title>Fungi with potential for degradation of polypropylene.</title>
        <authorList>
            <person name="Gostincar C."/>
        </authorList>
    </citation>
    <scope>NUCLEOTIDE SEQUENCE</scope>
    <source>
        <strain evidence="1">EXF-13308</strain>
    </source>
</reference>
<sequence>MDPLSITTTAITLAGLVFKASTAARDAVGQLRDAPETIADIAVESQTVVKMPRKMELGSIGYSHFVDPKSDAPTVTGISGGCYLRLLAAALHKLF</sequence>
<protein>
    <submittedName>
        <fullName evidence="1">Uncharacterized protein</fullName>
    </submittedName>
</protein>
<evidence type="ECO:0000313" key="2">
    <source>
        <dbReference type="Proteomes" id="UP001174694"/>
    </source>
</evidence>
<gene>
    <name evidence="1" type="ORF">NKR23_g3119</name>
</gene>
<organism evidence="1 2">
    <name type="scientific">Pleurostoma richardsiae</name>
    <dbReference type="NCBI Taxonomy" id="41990"/>
    <lineage>
        <taxon>Eukaryota</taxon>
        <taxon>Fungi</taxon>
        <taxon>Dikarya</taxon>
        <taxon>Ascomycota</taxon>
        <taxon>Pezizomycotina</taxon>
        <taxon>Sordariomycetes</taxon>
        <taxon>Sordariomycetidae</taxon>
        <taxon>Calosphaeriales</taxon>
        <taxon>Pleurostomataceae</taxon>
        <taxon>Pleurostoma</taxon>
    </lineage>
</organism>
<proteinExistence type="predicted"/>